<dbReference type="CDD" id="cd13599">
    <property type="entry name" value="PBP2_lipoprotein_Gna1946"/>
    <property type="match status" value="1"/>
</dbReference>
<feature type="chain" id="PRO_5015127843" description="Lipoprotein" evidence="8">
    <location>
        <begin position="23"/>
        <end position="268"/>
    </location>
</feature>
<evidence type="ECO:0000313" key="10">
    <source>
        <dbReference type="Proteomes" id="UP000242181"/>
    </source>
</evidence>
<keyword evidence="3" id="KW-0472">Membrane</keyword>
<feature type="lipid moiety-binding region" description="S-diacylglycerol cysteine" evidence="7">
    <location>
        <position position="16"/>
    </location>
</feature>
<evidence type="ECO:0000256" key="7">
    <source>
        <dbReference type="PIRSR" id="PIRSR002854-1"/>
    </source>
</evidence>
<dbReference type="OrthoDB" id="9812878at2"/>
<reference evidence="9 10" key="1">
    <citation type="submission" date="2018-03" db="EMBL/GenBank/DDBJ databases">
        <title>The draft genome of Zobellella taiwanensis JCM 13381.</title>
        <authorList>
            <person name="Liu L."/>
            <person name="Li L."/>
            <person name="Wang T."/>
            <person name="Zhang X."/>
            <person name="Liang L."/>
        </authorList>
    </citation>
    <scope>NUCLEOTIDE SEQUENCE [LARGE SCALE GENOMIC DNA]</scope>
    <source>
        <strain evidence="9 10">JCM 13381</strain>
    </source>
</reference>
<proteinExistence type="inferred from homology"/>
<evidence type="ECO:0000256" key="6">
    <source>
        <dbReference type="PIRNR" id="PIRNR002854"/>
    </source>
</evidence>
<dbReference type="Proteomes" id="UP000242181">
    <property type="component" value="Unassembled WGS sequence"/>
</dbReference>
<comment type="caution">
    <text evidence="9">The sequence shown here is derived from an EMBL/GenBank/DDBJ whole genome shotgun (WGS) entry which is preliminary data.</text>
</comment>
<evidence type="ECO:0000256" key="2">
    <source>
        <dbReference type="ARBA" id="ARBA00022729"/>
    </source>
</evidence>
<dbReference type="SUPFAM" id="SSF53850">
    <property type="entry name" value="Periplasmic binding protein-like II"/>
    <property type="match status" value="1"/>
</dbReference>
<keyword evidence="2 8" id="KW-0732">Signal</keyword>
<dbReference type="RefSeq" id="WP_106451899.1">
    <property type="nucleotide sequence ID" value="NZ_PXYH01000001.1"/>
</dbReference>
<dbReference type="GO" id="GO:0016020">
    <property type="term" value="C:membrane"/>
    <property type="evidence" value="ECO:0007669"/>
    <property type="project" value="UniProtKB-SubCell"/>
</dbReference>
<evidence type="ECO:0000256" key="5">
    <source>
        <dbReference type="ARBA" id="ARBA00023288"/>
    </source>
</evidence>
<evidence type="ECO:0000256" key="1">
    <source>
        <dbReference type="ARBA" id="ARBA00004635"/>
    </source>
</evidence>
<organism evidence="9 10">
    <name type="scientific">Zobellella taiwanensis</name>
    <dbReference type="NCBI Taxonomy" id="347535"/>
    <lineage>
        <taxon>Bacteria</taxon>
        <taxon>Pseudomonadati</taxon>
        <taxon>Pseudomonadota</taxon>
        <taxon>Gammaproteobacteria</taxon>
        <taxon>Aeromonadales</taxon>
        <taxon>Aeromonadaceae</taxon>
        <taxon>Zobellella</taxon>
    </lineage>
</organism>
<dbReference type="Gene3D" id="3.40.190.10">
    <property type="entry name" value="Periplasmic binding protein-like II"/>
    <property type="match status" value="2"/>
</dbReference>
<dbReference type="EMBL" id="PXYH01000001">
    <property type="protein sequence ID" value="PSJ48446.1"/>
    <property type="molecule type" value="Genomic_DNA"/>
</dbReference>
<accession>A0A2P7RE08</accession>
<comment type="subcellular location">
    <subcellularLocation>
        <location evidence="1">Membrane</location>
        <topology evidence="1">Lipid-anchor</topology>
    </subcellularLocation>
</comment>
<evidence type="ECO:0000256" key="4">
    <source>
        <dbReference type="ARBA" id="ARBA00023139"/>
    </source>
</evidence>
<sequence>MSRISRALPWLALSLCSFPLLAVDQQQKEIVIGTTVGDFADMVTESIKPQLEALGYSVKLVEFTDYVMPNLALAEGALDVNCFQHRPYLETFSKDRGLELSPITQVPTGPMGLYSGRLDALEQLARGSTVAIPNDPTNQARALLMLEDMGWIKLKSGIDPLRASEFDVAENPKGIRLVPLEAAQLPRSRQDVDFSVINGNYAASSGIPFSEGLFLERSYDFINWVVVRSEDKDKAFVQDVIEAYNSEAFKDYASKRFEGYKYPESWHE</sequence>
<dbReference type="PANTHER" id="PTHR30429">
    <property type="entry name" value="D-METHIONINE-BINDING LIPOPROTEIN METQ"/>
    <property type="match status" value="1"/>
</dbReference>
<evidence type="ECO:0000313" key="9">
    <source>
        <dbReference type="EMBL" id="PSJ48446.1"/>
    </source>
</evidence>
<evidence type="ECO:0000256" key="8">
    <source>
        <dbReference type="SAM" id="SignalP"/>
    </source>
</evidence>
<dbReference type="InterPro" id="IPR004872">
    <property type="entry name" value="Lipoprotein_NlpA"/>
</dbReference>
<gene>
    <name evidence="9" type="ORF">C7I36_01090</name>
</gene>
<dbReference type="PANTHER" id="PTHR30429:SF0">
    <property type="entry name" value="METHIONINE-BINDING LIPOPROTEIN METQ"/>
    <property type="match status" value="1"/>
</dbReference>
<keyword evidence="5 6" id="KW-0449">Lipoprotein</keyword>
<evidence type="ECO:0000256" key="3">
    <source>
        <dbReference type="ARBA" id="ARBA00023136"/>
    </source>
</evidence>
<comment type="similarity">
    <text evidence="6">Belongs to the nlpA lipoprotein family.</text>
</comment>
<dbReference type="AlphaFoldDB" id="A0A2P7RE08"/>
<dbReference type="PIRSF" id="PIRSF002854">
    <property type="entry name" value="MetQ"/>
    <property type="match status" value="1"/>
</dbReference>
<keyword evidence="10" id="KW-1185">Reference proteome</keyword>
<protein>
    <recommendedName>
        <fullName evidence="6">Lipoprotein</fullName>
    </recommendedName>
</protein>
<name>A0A2P7RE08_9GAMM</name>
<keyword evidence="4" id="KW-0564">Palmitate</keyword>
<feature type="signal peptide" evidence="8">
    <location>
        <begin position="1"/>
        <end position="22"/>
    </location>
</feature>
<dbReference type="Pfam" id="PF03180">
    <property type="entry name" value="Lipoprotein_9"/>
    <property type="match status" value="1"/>
</dbReference>